<comment type="caution">
    <text evidence="2">The sequence shown here is derived from an EMBL/GenBank/DDBJ whole genome shotgun (WGS) entry which is preliminary data.</text>
</comment>
<feature type="transmembrane region" description="Helical" evidence="1">
    <location>
        <begin position="23"/>
        <end position="46"/>
    </location>
</feature>
<feature type="transmembrane region" description="Helical" evidence="1">
    <location>
        <begin position="109"/>
        <end position="129"/>
    </location>
</feature>
<evidence type="ECO:0000313" key="3">
    <source>
        <dbReference type="Proteomes" id="UP001165063"/>
    </source>
</evidence>
<evidence type="ECO:0000256" key="1">
    <source>
        <dbReference type="SAM" id="Phobius"/>
    </source>
</evidence>
<dbReference type="InterPro" id="IPR036259">
    <property type="entry name" value="MFS_trans_sf"/>
</dbReference>
<keyword evidence="1" id="KW-1133">Transmembrane helix</keyword>
<gene>
    <name evidence="2" type="ORF">Amon01_000138700</name>
</gene>
<keyword evidence="1" id="KW-0812">Transmembrane</keyword>
<evidence type="ECO:0000313" key="2">
    <source>
        <dbReference type="EMBL" id="GMG20648.1"/>
    </source>
</evidence>
<proteinExistence type="predicted"/>
<organism evidence="2 3">
    <name type="scientific">Ambrosiozyma monospora</name>
    <name type="common">Yeast</name>
    <name type="synonym">Endomycopsis monosporus</name>
    <dbReference type="NCBI Taxonomy" id="43982"/>
    <lineage>
        <taxon>Eukaryota</taxon>
        <taxon>Fungi</taxon>
        <taxon>Dikarya</taxon>
        <taxon>Ascomycota</taxon>
        <taxon>Saccharomycotina</taxon>
        <taxon>Pichiomycetes</taxon>
        <taxon>Pichiales</taxon>
        <taxon>Pichiaceae</taxon>
        <taxon>Ambrosiozyma</taxon>
    </lineage>
</organism>
<protein>
    <submittedName>
        <fullName evidence="2">Unnamed protein product</fullName>
    </submittedName>
</protein>
<keyword evidence="1" id="KW-0472">Membrane</keyword>
<dbReference type="EMBL" id="BSXU01000427">
    <property type="protein sequence ID" value="GMG20648.1"/>
    <property type="molecule type" value="Genomic_DNA"/>
</dbReference>
<dbReference type="SUPFAM" id="SSF103473">
    <property type="entry name" value="MFS general substrate transporter"/>
    <property type="match status" value="1"/>
</dbReference>
<keyword evidence="3" id="KW-1185">Reference proteome</keyword>
<sequence>MITITLLTLGQISLIYFNDINSLSLTSCLIGFAYGAIYATLPAVIVDSFGSERFATTWALIGTGPIFVFLGLSKYFGYVYDLNSEMVDDEGGAGKVKVCLKGDGCYGSVFRLTTGICIVLFVGYSLVIFSQRKRR</sequence>
<name>A0A9W7DD53_AMBMO</name>
<feature type="transmembrane region" description="Helical" evidence="1">
    <location>
        <begin position="58"/>
        <end position="76"/>
    </location>
</feature>
<dbReference type="AlphaFoldDB" id="A0A9W7DD53"/>
<dbReference type="Proteomes" id="UP001165063">
    <property type="component" value="Unassembled WGS sequence"/>
</dbReference>
<reference evidence="2" key="1">
    <citation type="submission" date="2023-04" db="EMBL/GenBank/DDBJ databases">
        <title>Ambrosiozyma monospora NBRC 1965.</title>
        <authorList>
            <person name="Ichikawa N."/>
            <person name="Sato H."/>
            <person name="Tonouchi N."/>
        </authorList>
    </citation>
    <scope>NUCLEOTIDE SEQUENCE</scope>
    <source>
        <strain evidence="2">NBRC 1965</strain>
    </source>
</reference>
<dbReference type="OrthoDB" id="410267at2759"/>
<accession>A0A9W7DD53</accession>